<feature type="region of interest" description="Disordered" evidence="1">
    <location>
        <begin position="233"/>
        <end position="308"/>
    </location>
</feature>
<accession>A0AAN6DQ67</accession>
<feature type="compositionally biased region" description="Acidic residues" evidence="1">
    <location>
        <begin position="257"/>
        <end position="302"/>
    </location>
</feature>
<dbReference type="Proteomes" id="UP001203852">
    <property type="component" value="Unassembled WGS sequence"/>
</dbReference>
<gene>
    <name evidence="2" type="ORF">EDD36DRAFT_305037</name>
</gene>
<evidence type="ECO:0000313" key="3">
    <source>
        <dbReference type="Proteomes" id="UP001203852"/>
    </source>
</evidence>
<keyword evidence="3" id="KW-1185">Reference proteome</keyword>
<dbReference type="AlphaFoldDB" id="A0AAN6DQ67"/>
<organism evidence="2 3">
    <name type="scientific">Exophiala viscosa</name>
    <dbReference type="NCBI Taxonomy" id="2486360"/>
    <lineage>
        <taxon>Eukaryota</taxon>
        <taxon>Fungi</taxon>
        <taxon>Dikarya</taxon>
        <taxon>Ascomycota</taxon>
        <taxon>Pezizomycotina</taxon>
        <taxon>Eurotiomycetes</taxon>
        <taxon>Chaetothyriomycetidae</taxon>
        <taxon>Chaetothyriales</taxon>
        <taxon>Herpotrichiellaceae</taxon>
        <taxon>Exophiala</taxon>
    </lineage>
</organism>
<name>A0AAN6DQ67_9EURO</name>
<evidence type="ECO:0000313" key="2">
    <source>
        <dbReference type="EMBL" id="KAI1610845.1"/>
    </source>
</evidence>
<comment type="caution">
    <text evidence="2">The sequence shown here is derived from an EMBL/GenBank/DDBJ whole genome shotgun (WGS) entry which is preliminary data.</text>
</comment>
<evidence type="ECO:0000256" key="1">
    <source>
        <dbReference type="SAM" id="MobiDB-lite"/>
    </source>
</evidence>
<protein>
    <submittedName>
        <fullName evidence="2">Uncharacterized protein</fullName>
    </submittedName>
</protein>
<sequence>MGAVASLIPKAIGIAGKVIPKVADALPGIIGGGTPAPPSPTTGSAADVNNAAAAPAAVSLLAKAPAASAPHGGNATSTNPAIAQTAQAGQAGAHPATSQPSFETLSQHFPSDIQAMEHASQSGTVTAEEWQAFETFLYSLVTSAHPGNDQSASTALNALHQSLQNAQQDRFDEQTATSAAGKFLQAHVGLGVLAFLELVDQGQGGLDFSADPQVEQALKSGVQVLAQAPEEFEQYEEQEQGQGGAGEHEQDGAGQGEEGEEQYGQGEEGEEQYGQGEEDEEQYGQGEEGEGAYGLEGEEDEQGGYGQH</sequence>
<reference evidence="2" key="1">
    <citation type="journal article" date="2022" name="bioRxiv">
        <title>Deciphering the potential niche of two novel black yeast fungi from a biological soil crust based on their genomes, phenotypes, and melanin regulation.</title>
        <authorList>
            <consortium name="DOE Joint Genome Institute"/>
            <person name="Carr E.C."/>
            <person name="Barton Q."/>
            <person name="Grambo S."/>
            <person name="Sullivan M."/>
            <person name="Renfro C.M."/>
            <person name="Kuo A."/>
            <person name="Pangilinan J."/>
            <person name="Lipzen A."/>
            <person name="Keymanesh K."/>
            <person name="Savage E."/>
            <person name="Barry K."/>
            <person name="Grigoriev I.V."/>
            <person name="Riekhof W.R."/>
            <person name="Harris S.S."/>
        </authorList>
    </citation>
    <scope>NUCLEOTIDE SEQUENCE</scope>
    <source>
        <strain evidence="2">JF 03-4F</strain>
    </source>
</reference>
<proteinExistence type="predicted"/>
<dbReference type="EMBL" id="MU404357">
    <property type="protein sequence ID" value="KAI1610845.1"/>
    <property type="molecule type" value="Genomic_DNA"/>
</dbReference>